<keyword evidence="6" id="KW-0804">Transcription</keyword>
<evidence type="ECO:0000259" key="11">
    <source>
        <dbReference type="PROSITE" id="PS51755"/>
    </source>
</evidence>
<dbReference type="InterPro" id="IPR036388">
    <property type="entry name" value="WH-like_DNA-bd_sf"/>
</dbReference>
<dbReference type="InterPro" id="IPR011006">
    <property type="entry name" value="CheY-like_superfamily"/>
</dbReference>
<dbReference type="PANTHER" id="PTHR48111">
    <property type="entry name" value="REGULATOR OF RPOS"/>
    <property type="match status" value="1"/>
</dbReference>
<dbReference type="Pfam" id="PF00072">
    <property type="entry name" value="Response_reg"/>
    <property type="match status" value="1"/>
</dbReference>
<dbReference type="Gene3D" id="6.10.250.690">
    <property type="match status" value="1"/>
</dbReference>
<dbReference type="InterPro" id="IPR001789">
    <property type="entry name" value="Sig_transdc_resp-reg_receiver"/>
</dbReference>
<sequence>MMKILIIEDDQSVAELERDYLEINGGFQCDLYTDGTQGLQAALAGDYALVIVDVMLPGLSGFEICRRLREVKDTPVIIISALADDIDKVRGLGLGADDYMTKPFSPSELVARVKGHIQRYQRLVGSREKARPEMLKVRGLEIDRESRRVWVNGKETNMTSKEYDLLLFLAEHPDTVFSKDRLFDSVWGVDAYGDVSTVTVHIKHIRDKIELNPDRTQYIETVWGVGYRFRG</sequence>
<evidence type="ECO:0000256" key="7">
    <source>
        <dbReference type="ARBA" id="ARBA00024867"/>
    </source>
</evidence>
<keyword evidence="5 9" id="KW-0238">DNA-binding</keyword>
<dbReference type="EMBL" id="QQRQ01000006">
    <property type="protein sequence ID" value="RFT06896.1"/>
    <property type="molecule type" value="Genomic_DNA"/>
</dbReference>
<dbReference type="SMART" id="SM00448">
    <property type="entry name" value="REC"/>
    <property type="match status" value="1"/>
</dbReference>
<name>A0A3E2B4J1_9FIRM</name>
<evidence type="ECO:0000256" key="2">
    <source>
        <dbReference type="ARBA" id="ARBA00022553"/>
    </source>
</evidence>
<dbReference type="RefSeq" id="WP_117142047.1">
    <property type="nucleotide sequence ID" value="NZ_DAIQVC010000007.1"/>
</dbReference>
<evidence type="ECO:0000256" key="5">
    <source>
        <dbReference type="ARBA" id="ARBA00023125"/>
    </source>
</evidence>
<evidence type="ECO:0000313" key="12">
    <source>
        <dbReference type="EMBL" id="RFT06896.1"/>
    </source>
</evidence>
<evidence type="ECO:0000256" key="8">
    <source>
        <dbReference type="PROSITE-ProRule" id="PRU00169"/>
    </source>
</evidence>
<keyword evidence="3" id="KW-0902">Two-component regulatory system</keyword>
<evidence type="ECO:0000256" key="9">
    <source>
        <dbReference type="PROSITE-ProRule" id="PRU01091"/>
    </source>
</evidence>
<dbReference type="OrthoDB" id="9790442at2"/>
<dbReference type="PANTHER" id="PTHR48111:SF26">
    <property type="entry name" value="STAGE 0 SPORULATION PROTEIN A HOMOLOG"/>
    <property type="match status" value="1"/>
</dbReference>
<feature type="domain" description="OmpR/PhoB-type" evidence="11">
    <location>
        <begin position="132"/>
        <end position="231"/>
    </location>
</feature>
<comment type="caution">
    <text evidence="12">The sequence shown here is derived from an EMBL/GenBank/DDBJ whole genome shotgun (WGS) entry which is preliminary data.</text>
</comment>
<dbReference type="CDD" id="cd17574">
    <property type="entry name" value="REC_OmpR"/>
    <property type="match status" value="1"/>
</dbReference>
<evidence type="ECO:0000256" key="3">
    <source>
        <dbReference type="ARBA" id="ARBA00023012"/>
    </source>
</evidence>
<dbReference type="GO" id="GO:0000156">
    <property type="term" value="F:phosphorelay response regulator activity"/>
    <property type="evidence" value="ECO:0007669"/>
    <property type="project" value="TreeGrafter"/>
</dbReference>
<keyword evidence="13" id="KW-1185">Reference proteome</keyword>
<comment type="function">
    <text evidence="7">May play the central regulatory role in sporulation. It may be an element of the effector pathway responsible for the activation of sporulation genes in response to nutritional stress. Spo0A may act in concert with spo0H (a sigma factor) to control the expression of some genes that are critical to the sporulation process.</text>
</comment>
<keyword evidence="2 8" id="KW-0597">Phosphoprotein</keyword>
<feature type="domain" description="Response regulatory" evidence="10">
    <location>
        <begin position="3"/>
        <end position="117"/>
    </location>
</feature>
<dbReference type="AlphaFoldDB" id="A0A3E2B4J1"/>
<evidence type="ECO:0000256" key="4">
    <source>
        <dbReference type="ARBA" id="ARBA00023015"/>
    </source>
</evidence>
<dbReference type="SUPFAM" id="SSF46894">
    <property type="entry name" value="C-terminal effector domain of the bipartite response regulators"/>
    <property type="match status" value="1"/>
</dbReference>
<dbReference type="GO" id="GO:0000976">
    <property type="term" value="F:transcription cis-regulatory region binding"/>
    <property type="evidence" value="ECO:0007669"/>
    <property type="project" value="TreeGrafter"/>
</dbReference>
<evidence type="ECO:0000259" key="10">
    <source>
        <dbReference type="PROSITE" id="PS50110"/>
    </source>
</evidence>
<dbReference type="Proteomes" id="UP000260649">
    <property type="component" value="Unassembled WGS sequence"/>
</dbReference>
<dbReference type="PROSITE" id="PS51755">
    <property type="entry name" value="OMPR_PHOB"/>
    <property type="match status" value="1"/>
</dbReference>
<reference evidence="12 13" key="1">
    <citation type="submission" date="2018-07" db="EMBL/GenBank/DDBJ databases">
        <title>GABA Modulating Bacteria of the Human Gut Microbiota.</title>
        <authorList>
            <person name="Strandwitz P."/>
            <person name="Kim K.H."/>
            <person name="Terekhova D."/>
            <person name="Liu J.K."/>
            <person name="Sharma A."/>
            <person name="Levering J."/>
            <person name="Mcdonald D."/>
            <person name="Dietrich D."/>
            <person name="Ramadhar T.R."/>
            <person name="Lekbua A."/>
            <person name="Mroue N."/>
            <person name="Liston C."/>
            <person name="Stewart E.J."/>
            <person name="Dubin M.J."/>
            <person name="Zengler K."/>
            <person name="Knight R."/>
            <person name="Gilbert J.A."/>
            <person name="Clardy J."/>
            <person name="Lewis K."/>
        </authorList>
    </citation>
    <scope>NUCLEOTIDE SEQUENCE [LARGE SCALE GENOMIC DNA]</scope>
    <source>
        <strain evidence="12 13">KLE1738</strain>
    </source>
</reference>
<accession>A0A3E2B4J1</accession>
<dbReference type="InterPro" id="IPR001867">
    <property type="entry name" value="OmpR/PhoB-type_DNA-bd"/>
</dbReference>
<evidence type="ECO:0000256" key="6">
    <source>
        <dbReference type="ARBA" id="ARBA00023163"/>
    </source>
</evidence>
<gene>
    <name evidence="12" type="ORF">DV520_05440</name>
</gene>
<organism evidence="12 13">
    <name type="scientific">Evtepia gabavorous</name>
    <dbReference type="NCBI Taxonomy" id="2211183"/>
    <lineage>
        <taxon>Bacteria</taxon>
        <taxon>Bacillati</taxon>
        <taxon>Bacillota</taxon>
        <taxon>Clostridia</taxon>
        <taxon>Eubacteriales</taxon>
        <taxon>Evtepia</taxon>
    </lineage>
</organism>
<dbReference type="InterPro" id="IPR016032">
    <property type="entry name" value="Sig_transdc_resp-reg_C-effctor"/>
</dbReference>
<proteinExistence type="predicted"/>
<dbReference type="InterPro" id="IPR039420">
    <property type="entry name" value="WalR-like"/>
</dbReference>
<feature type="modified residue" description="4-aspartylphosphate" evidence="8">
    <location>
        <position position="53"/>
    </location>
</feature>
<dbReference type="Gene3D" id="3.40.50.2300">
    <property type="match status" value="1"/>
</dbReference>
<dbReference type="GO" id="GO:0006355">
    <property type="term" value="P:regulation of DNA-templated transcription"/>
    <property type="evidence" value="ECO:0007669"/>
    <property type="project" value="InterPro"/>
</dbReference>
<dbReference type="SUPFAM" id="SSF52172">
    <property type="entry name" value="CheY-like"/>
    <property type="match status" value="1"/>
</dbReference>
<dbReference type="SMART" id="SM00862">
    <property type="entry name" value="Trans_reg_C"/>
    <property type="match status" value="1"/>
</dbReference>
<dbReference type="Pfam" id="PF00486">
    <property type="entry name" value="Trans_reg_C"/>
    <property type="match status" value="1"/>
</dbReference>
<dbReference type="FunFam" id="1.10.10.10:FF:000018">
    <property type="entry name" value="DNA-binding response regulator ResD"/>
    <property type="match status" value="1"/>
</dbReference>
<dbReference type="Gene3D" id="1.10.10.10">
    <property type="entry name" value="Winged helix-like DNA-binding domain superfamily/Winged helix DNA-binding domain"/>
    <property type="match status" value="1"/>
</dbReference>
<feature type="DNA-binding region" description="OmpR/PhoB-type" evidence="9">
    <location>
        <begin position="132"/>
        <end position="231"/>
    </location>
</feature>
<dbReference type="GO" id="GO:0005829">
    <property type="term" value="C:cytosol"/>
    <property type="evidence" value="ECO:0007669"/>
    <property type="project" value="TreeGrafter"/>
</dbReference>
<keyword evidence="4" id="KW-0805">Transcription regulation</keyword>
<dbReference type="GO" id="GO:0032993">
    <property type="term" value="C:protein-DNA complex"/>
    <property type="evidence" value="ECO:0007669"/>
    <property type="project" value="TreeGrafter"/>
</dbReference>
<evidence type="ECO:0000256" key="1">
    <source>
        <dbReference type="ARBA" id="ARBA00018672"/>
    </source>
</evidence>
<protein>
    <recommendedName>
        <fullName evidence="1">Stage 0 sporulation protein A homolog</fullName>
    </recommendedName>
</protein>
<dbReference type="PROSITE" id="PS50110">
    <property type="entry name" value="RESPONSE_REGULATORY"/>
    <property type="match status" value="1"/>
</dbReference>
<dbReference type="GeneID" id="97995179"/>
<dbReference type="CDD" id="cd00383">
    <property type="entry name" value="trans_reg_C"/>
    <property type="match status" value="1"/>
</dbReference>
<evidence type="ECO:0000313" key="13">
    <source>
        <dbReference type="Proteomes" id="UP000260649"/>
    </source>
</evidence>